<keyword evidence="2 4" id="KW-0456">Lyase</keyword>
<evidence type="ECO:0000256" key="2">
    <source>
        <dbReference type="RuleBase" id="RU003954"/>
    </source>
</evidence>
<dbReference type="NCBIfam" id="TIGR01226">
    <property type="entry name" value="phe_am_lyase"/>
    <property type="match status" value="1"/>
</dbReference>
<dbReference type="InterPro" id="IPR022313">
    <property type="entry name" value="Phe/His_NH3-lyase_AS"/>
</dbReference>
<dbReference type="SUPFAM" id="SSF48557">
    <property type="entry name" value="L-aspartase-like"/>
    <property type="match status" value="1"/>
</dbReference>
<evidence type="ECO:0000256" key="1">
    <source>
        <dbReference type="ARBA" id="ARBA00007238"/>
    </source>
</evidence>
<comment type="similarity">
    <text evidence="1 2">Belongs to the PAL/histidase family.</text>
</comment>
<sequence length="722" mass="77887">MPGKPNGVHPAAEAGFANGHTGSEHVMPARDTTLLSVFLDTYERLTSHLAGEPVQIDGYSLAIADVVAAGRYGALLTLSEGPRAKVDKSERAIQGKLDEGKSVYGISTGYGGSADTRTNQYLALGKSLLQHQHCGVLPSDLTLSTPPPLPLPLPLSDPVSTLSMPESWVRAAIAIRTNSLIRGHSGVQWSTVEAMARLLNSGITPLVPLRGSISASGDLQPLSYVAGTLIGNPGIRCYSGPAGKRELVPAPQALAAAGLEPHRFSAKDHLGILNGTAFSAAVASLALYDASFLTLLSQVCTAMGTEALKGVQASHHPFIHAVTRPHPGQVEAARNMWGLLEGSKLAVGGEEKEVALEDDRGTLRQDRYPLRTSPQWIGPQVEDVLAAWGSVTQECNSTTDNPLVDGETGSVHHGGNFQAMAVTSAMEKTRLALQHLGKLMFSQCTELLNPLMNRGLPPNMAGTDPSLNYHCKGIDIASAAYVAELGFLANPVSTHVQSAELHNQAVNSLALISARKTVEALDVLSMLMASYLYVLCQALDLRAQQFHLARSMRVLLSQALTKHFGEHVERDLIDSLYELMSDKFDQTSSVDAARRMDTIFSYCTTPLVDYFLARGEVHEVAKIPAFRTEAAEASLKAYTALRQQFLDSQYGLTPAAEWLAPKTRRMYEYVRVELGVAHHGQDNYKNFEHGFEGGTIGQSVSRIYEAIRDGRMHGVVAEIFRQ</sequence>
<keyword evidence="5" id="KW-1185">Reference proteome</keyword>
<dbReference type="Gene3D" id="1.10.274.20">
    <property type="entry name" value="Phenylalanine ammonia-lyase 1, domain 3"/>
    <property type="match status" value="1"/>
</dbReference>
<dbReference type="Proteomes" id="UP000076842">
    <property type="component" value="Unassembled WGS sequence"/>
</dbReference>
<accession>A0A165EMI9</accession>
<dbReference type="PROSITE" id="PS00488">
    <property type="entry name" value="PAL_HISTIDASE"/>
    <property type="match status" value="1"/>
</dbReference>
<feature type="region of interest" description="Disordered" evidence="3">
    <location>
        <begin position="1"/>
        <end position="25"/>
    </location>
</feature>
<proteinExistence type="inferred from homology"/>
<dbReference type="PANTHER" id="PTHR10362">
    <property type="entry name" value="HISTIDINE AMMONIA-LYASE"/>
    <property type="match status" value="1"/>
</dbReference>
<dbReference type="EMBL" id="KV424000">
    <property type="protein sequence ID" value="KZT55159.1"/>
    <property type="molecule type" value="Genomic_DNA"/>
</dbReference>
<evidence type="ECO:0000313" key="5">
    <source>
        <dbReference type="Proteomes" id="UP000076842"/>
    </source>
</evidence>
<dbReference type="InterPro" id="IPR023144">
    <property type="entry name" value="Phe_NH3-lyase_shielding_dom_sf"/>
</dbReference>
<gene>
    <name evidence="4" type="ORF">CALCODRAFT_437595</name>
</gene>
<dbReference type="InterPro" id="IPR008948">
    <property type="entry name" value="L-Aspartase-like"/>
</dbReference>
<dbReference type="STRING" id="1353952.A0A165EMI9"/>
<protein>
    <submittedName>
        <fullName evidence="4">Phenylalanine ammonia-lyase</fullName>
    </submittedName>
</protein>
<evidence type="ECO:0000256" key="3">
    <source>
        <dbReference type="SAM" id="MobiDB-lite"/>
    </source>
</evidence>
<dbReference type="InterPro" id="IPR001106">
    <property type="entry name" value="Aromatic_Lyase"/>
</dbReference>
<dbReference type="GO" id="GO:0016841">
    <property type="term" value="F:ammonia-lyase activity"/>
    <property type="evidence" value="ECO:0007669"/>
    <property type="project" value="InterPro"/>
</dbReference>
<dbReference type="InterPro" id="IPR024083">
    <property type="entry name" value="Fumarase/histidase_N"/>
</dbReference>
<dbReference type="GO" id="GO:0006559">
    <property type="term" value="P:L-phenylalanine catabolic process"/>
    <property type="evidence" value="ECO:0007669"/>
    <property type="project" value="InterPro"/>
</dbReference>
<dbReference type="CDD" id="cd00332">
    <property type="entry name" value="PAL-HAL"/>
    <property type="match status" value="1"/>
</dbReference>
<reference evidence="4 5" key="1">
    <citation type="journal article" date="2016" name="Mol. Biol. Evol.">
        <title>Comparative Genomics of Early-Diverging Mushroom-Forming Fungi Provides Insights into the Origins of Lignocellulose Decay Capabilities.</title>
        <authorList>
            <person name="Nagy L.G."/>
            <person name="Riley R."/>
            <person name="Tritt A."/>
            <person name="Adam C."/>
            <person name="Daum C."/>
            <person name="Floudas D."/>
            <person name="Sun H."/>
            <person name="Yadav J.S."/>
            <person name="Pangilinan J."/>
            <person name="Larsson K.H."/>
            <person name="Matsuura K."/>
            <person name="Barry K."/>
            <person name="Labutti K."/>
            <person name="Kuo R."/>
            <person name="Ohm R.A."/>
            <person name="Bhattacharya S.S."/>
            <person name="Shirouzu T."/>
            <person name="Yoshinaga Y."/>
            <person name="Martin F.M."/>
            <person name="Grigoriev I.V."/>
            <person name="Hibbett D.S."/>
        </authorList>
    </citation>
    <scope>NUCLEOTIDE SEQUENCE [LARGE SCALE GENOMIC DNA]</scope>
    <source>
        <strain evidence="4 5">HHB12733</strain>
    </source>
</reference>
<dbReference type="OrthoDB" id="10051290at2759"/>
<dbReference type="InterPro" id="IPR005922">
    <property type="entry name" value="Phe_NH3-lyase"/>
</dbReference>
<dbReference type="AlphaFoldDB" id="A0A165EMI9"/>
<dbReference type="Gene3D" id="1.20.200.10">
    <property type="entry name" value="Fumarase/aspartase (Central domain)"/>
    <property type="match status" value="1"/>
</dbReference>
<name>A0A165EMI9_9BASI</name>
<dbReference type="Pfam" id="PF00221">
    <property type="entry name" value="Lyase_aromatic"/>
    <property type="match status" value="1"/>
</dbReference>
<evidence type="ECO:0000313" key="4">
    <source>
        <dbReference type="EMBL" id="KZT55159.1"/>
    </source>
</evidence>
<dbReference type="Gene3D" id="1.10.275.10">
    <property type="entry name" value="Fumarase/aspartase (N-terminal domain)"/>
    <property type="match status" value="1"/>
</dbReference>
<dbReference type="GO" id="GO:0005737">
    <property type="term" value="C:cytoplasm"/>
    <property type="evidence" value="ECO:0007669"/>
    <property type="project" value="InterPro"/>
</dbReference>
<dbReference type="InParanoid" id="A0A165EMI9"/>
<organism evidence="4 5">
    <name type="scientific">Calocera cornea HHB12733</name>
    <dbReference type="NCBI Taxonomy" id="1353952"/>
    <lineage>
        <taxon>Eukaryota</taxon>
        <taxon>Fungi</taxon>
        <taxon>Dikarya</taxon>
        <taxon>Basidiomycota</taxon>
        <taxon>Agaricomycotina</taxon>
        <taxon>Dacrymycetes</taxon>
        <taxon>Dacrymycetales</taxon>
        <taxon>Dacrymycetaceae</taxon>
        <taxon>Calocera</taxon>
    </lineage>
</organism>